<dbReference type="EMBL" id="JAIPUX010003289">
    <property type="protein sequence ID" value="KAH0622858.1"/>
    <property type="molecule type" value="Genomic_DNA"/>
</dbReference>
<evidence type="ECO:0000313" key="3">
    <source>
        <dbReference type="Proteomes" id="UP000826234"/>
    </source>
</evidence>
<dbReference type="InterPro" id="IPR031365">
    <property type="entry name" value="CMIP6"/>
</dbReference>
<dbReference type="PANTHER" id="PTHR35087:SF1">
    <property type="entry name" value="RIKEN CDNA 4930505A04 GENE"/>
    <property type="match status" value="1"/>
</dbReference>
<gene>
    <name evidence="2" type="ORF">JD844_025629</name>
</gene>
<accession>A0ABQ7SZZ0</accession>
<name>A0ABQ7SZZ0_PHRPL</name>
<dbReference type="PANTHER" id="PTHR35087">
    <property type="entry name" value="SIMILAR TO HYPOTHETICAL PROTEIN FLJ40298"/>
    <property type="match status" value="1"/>
</dbReference>
<reference evidence="2 3" key="1">
    <citation type="journal article" date="2022" name="Gigascience">
        <title>A chromosome-level genome assembly and annotation of the desert horned lizard, Phrynosoma platyrhinos, provides insight into chromosomal rearrangements among reptiles.</title>
        <authorList>
            <person name="Koochekian N."/>
            <person name="Ascanio A."/>
            <person name="Farleigh K."/>
            <person name="Card D.C."/>
            <person name="Schield D.R."/>
            <person name="Castoe T.A."/>
            <person name="Jezkova T."/>
        </authorList>
    </citation>
    <scope>NUCLEOTIDE SEQUENCE [LARGE SCALE GENOMIC DNA]</scope>
    <source>
        <strain evidence="2">NK-2021</strain>
    </source>
</reference>
<sequence>PDTFRIFNIEFPQRNNILEKIPDRYPPVKPKPRYTLEWRNNPHPIHAKFIKTNPKFLNEPVLYMETEDTKTKQKRGAFVWTEIKPRMVPEGTEPRSCAPQGSRLLEQPKTEKGSPVGNGVTSACLRLPESQETPSDSDTHLSKTDIGTGAKANPKTTEKGQESSGISQANKRDVSCPPGERPSSPAKASSERPQSLLPPVCPPLQSAGENQTA</sequence>
<keyword evidence="3" id="KW-1185">Reference proteome</keyword>
<dbReference type="Proteomes" id="UP000826234">
    <property type="component" value="Unassembled WGS sequence"/>
</dbReference>
<evidence type="ECO:0000313" key="2">
    <source>
        <dbReference type="EMBL" id="KAH0622858.1"/>
    </source>
</evidence>
<dbReference type="Pfam" id="PF15667">
    <property type="entry name" value="CMIP6"/>
    <property type="match status" value="1"/>
</dbReference>
<comment type="caution">
    <text evidence="2">The sequence shown here is derived from an EMBL/GenBank/DDBJ whole genome shotgun (WGS) entry which is preliminary data.</text>
</comment>
<protein>
    <submittedName>
        <fullName evidence="2">Uncharacterized protein</fullName>
    </submittedName>
</protein>
<feature type="non-terminal residue" evidence="2">
    <location>
        <position position="1"/>
    </location>
</feature>
<organism evidence="2 3">
    <name type="scientific">Phrynosoma platyrhinos</name>
    <name type="common">Desert horned lizard</name>
    <dbReference type="NCBI Taxonomy" id="52577"/>
    <lineage>
        <taxon>Eukaryota</taxon>
        <taxon>Metazoa</taxon>
        <taxon>Chordata</taxon>
        <taxon>Craniata</taxon>
        <taxon>Vertebrata</taxon>
        <taxon>Euteleostomi</taxon>
        <taxon>Lepidosauria</taxon>
        <taxon>Squamata</taxon>
        <taxon>Bifurcata</taxon>
        <taxon>Unidentata</taxon>
        <taxon>Episquamata</taxon>
        <taxon>Toxicofera</taxon>
        <taxon>Iguania</taxon>
        <taxon>Phrynosomatidae</taxon>
        <taxon>Phrynosomatinae</taxon>
        <taxon>Phrynosoma</taxon>
    </lineage>
</organism>
<evidence type="ECO:0000256" key="1">
    <source>
        <dbReference type="SAM" id="MobiDB-lite"/>
    </source>
</evidence>
<feature type="region of interest" description="Disordered" evidence="1">
    <location>
        <begin position="85"/>
        <end position="213"/>
    </location>
</feature>
<proteinExistence type="predicted"/>